<reference evidence="1 2" key="1">
    <citation type="journal article" date="2019" name="Sci. Rep.">
        <title>Orb-weaving spider Araneus ventricosus genome elucidates the spidroin gene catalogue.</title>
        <authorList>
            <person name="Kono N."/>
            <person name="Nakamura H."/>
            <person name="Ohtoshi R."/>
            <person name="Moran D.A.P."/>
            <person name="Shinohara A."/>
            <person name="Yoshida Y."/>
            <person name="Fujiwara M."/>
            <person name="Mori M."/>
            <person name="Tomita M."/>
            <person name="Arakawa K."/>
        </authorList>
    </citation>
    <scope>NUCLEOTIDE SEQUENCE [LARGE SCALE GENOMIC DNA]</scope>
</reference>
<gene>
    <name evidence="1" type="ORF">AVEN_63547_1</name>
</gene>
<dbReference type="EMBL" id="BGPR01007723">
    <property type="protein sequence ID" value="GBN29020.1"/>
    <property type="molecule type" value="Genomic_DNA"/>
</dbReference>
<dbReference type="Proteomes" id="UP000499080">
    <property type="component" value="Unassembled WGS sequence"/>
</dbReference>
<organism evidence="1 2">
    <name type="scientific">Araneus ventricosus</name>
    <name type="common">Orbweaver spider</name>
    <name type="synonym">Epeira ventricosa</name>
    <dbReference type="NCBI Taxonomy" id="182803"/>
    <lineage>
        <taxon>Eukaryota</taxon>
        <taxon>Metazoa</taxon>
        <taxon>Ecdysozoa</taxon>
        <taxon>Arthropoda</taxon>
        <taxon>Chelicerata</taxon>
        <taxon>Arachnida</taxon>
        <taxon>Araneae</taxon>
        <taxon>Araneomorphae</taxon>
        <taxon>Entelegynae</taxon>
        <taxon>Araneoidea</taxon>
        <taxon>Araneidae</taxon>
        <taxon>Araneus</taxon>
    </lineage>
</organism>
<evidence type="ECO:0000313" key="1">
    <source>
        <dbReference type="EMBL" id="GBN29020.1"/>
    </source>
</evidence>
<accession>A0A4Y2MRM6</accession>
<sequence length="159" mass="17978">MSSVHREALFSKRVISRFKKCGRIGKDFENMLKALRLSSETHQHVCVDSGDNNCDMGLSNHSWSLEMKAHTHNPLRTPTKELHVVQSRDRGGQGNSVLCSANTRPIHLCGHVLLRWIRISDRKCGGAPSCKGSCVCALRFNDHSCFLPSFLYHSCYREH</sequence>
<dbReference type="AlphaFoldDB" id="A0A4Y2MRM6"/>
<evidence type="ECO:0000313" key="2">
    <source>
        <dbReference type="Proteomes" id="UP000499080"/>
    </source>
</evidence>
<protein>
    <submittedName>
        <fullName evidence="1">Uncharacterized protein</fullName>
    </submittedName>
</protein>
<proteinExistence type="predicted"/>
<comment type="caution">
    <text evidence="1">The sequence shown here is derived from an EMBL/GenBank/DDBJ whole genome shotgun (WGS) entry which is preliminary data.</text>
</comment>
<name>A0A4Y2MRM6_ARAVE</name>
<keyword evidence="2" id="KW-1185">Reference proteome</keyword>